<keyword evidence="4" id="KW-0812">Transmembrane</keyword>
<keyword evidence="6" id="KW-1185">Reference proteome</keyword>
<proteinExistence type="inferred from homology"/>
<comment type="similarity">
    <text evidence="1">Belongs to the GerABKA family.</text>
</comment>
<gene>
    <name evidence="5" type="ORF">D3P08_21025</name>
</gene>
<feature type="transmembrane region" description="Helical" evidence="4">
    <location>
        <begin position="438"/>
        <end position="463"/>
    </location>
</feature>
<accession>A0A3A1UP66</accession>
<feature type="region of interest" description="Disordered" evidence="3">
    <location>
        <begin position="508"/>
        <end position="530"/>
    </location>
</feature>
<keyword evidence="2 4" id="KW-0472">Membrane</keyword>
<evidence type="ECO:0000313" key="6">
    <source>
        <dbReference type="Proteomes" id="UP000266482"/>
    </source>
</evidence>
<feature type="transmembrane region" description="Helical" evidence="4">
    <location>
        <begin position="276"/>
        <end position="294"/>
    </location>
</feature>
<dbReference type="EMBL" id="QXQA01000015">
    <property type="protein sequence ID" value="RIX50329.1"/>
    <property type="molecule type" value="Genomic_DNA"/>
</dbReference>
<sequence length="530" mass="59526">MKRFWRELHPKRGQDASGSDTDSLKMLREEKEPLSVKLEDNKSRLEHIFTGCSDIVFRPIKLNADTDALIVYTEGIVESQLINDHVLHPLMHYFQAKDMSAEPKTLDQAWISLSQAELTSQLGDVVYAVLTSSAVVLIEGYAQAAMYSVKGGTRRGVEEPTTEAVVRGPREGFTENLRVNTALLRFKIKSPDLKTVSFTKGERTQTSIVLSYIDGIIDPKIVEEVTKRLEAIQIDAVLESGYIEELIEDSPYSPFPQMQYSERPDTIAAQLLEGRFAIFVDGTPFVLVAPITLWQMLQASEDYYERYYISNLLRWLRIVFLFLALFLPGLYIAVITFHQDMLPTTLILSIAAARESIPFPALVEVLIMELSFEALREAGIRLPKTVGQAVSILGALVIGQAAVEAGIVSAPMVIIVAVTGVASFTIPRFNLAISVRLLRFPIFIMAALFGLFGMIIASVWILAHLCHLRSFGVPYLSGVTPYSKDDQKDIFIRQPWWRMVLRPDSISSKGRNGRRRMNARVKPKDPKESW</sequence>
<protein>
    <submittedName>
        <fullName evidence="5">Spore germination protein</fullName>
    </submittedName>
</protein>
<dbReference type="PIRSF" id="PIRSF005690">
    <property type="entry name" value="GerBA"/>
    <property type="match status" value="1"/>
</dbReference>
<evidence type="ECO:0000313" key="5">
    <source>
        <dbReference type="EMBL" id="RIX50329.1"/>
    </source>
</evidence>
<dbReference type="GO" id="GO:0016020">
    <property type="term" value="C:membrane"/>
    <property type="evidence" value="ECO:0007669"/>
    <property type="project" value="InterPro"/>
</dbReference>
<feature type="compositionally biased region" description="Basic residues" evidence="3">
    <location>
        <begin position="511"/>
        <end position="521"/>
    </location>
</feature>
<dbReference type="PANTHER" id="PTHR22550">
    <property type="entry name" value="SPORE GERMINATION PROTEIN"/>
    <property type="match status" value="1"/>
</dbReference>
<dbReference type="AlphaFoldDB" id="A0A3A1UP66"/>
<dbReference type="PANTHER" id="PTHR22550:SF5">
    <property type="entry name" value="LEUCINE ZIPPER PROTEIN 4"/>
    <property type="match status" value="1"/>
</dbReference>
<feature type="transmembrane region" description="Helical" evidence="4">
    <location>
        <begin position="315"/>
        <end position="337"/>
    </location>
</feature>
<dbReference type="InterPro" id="IPR004995">
    <property type="entry name" value="Spore_Ger"/>
</dbReference>
<keyword evidence="4" id="KW-1133">Transmembrane helix</keyword>
<evidence type="ECO:0000256" key="1">
    <source>
        <dbReference type="ARBA" id="ARBA00005278"/>
    </source>
</evidence>
<comment type="caution">
    <text evidence="5">The sequence shown here is derived from an EMBL/GenBank/DDBJ whole genome shotgun (WGS) entry which is preliminary data.</text>
</comment>
<dbReference type="GO" id="GO:0009847">
    <property type="term" value="P:spore germination"/>
    <property type="evidence" value="ECO:0007669"/>
    <property type="project" value="InterPro"/>
</dbReference>
<evidence type="ECO:0000256" key="3">
    <source>
        <dbReference type="SAM" id="MobiDB-lite"/>
    </source>
</evidence>
<evidence type="ECO:0000256" key="2">
    <source>
        <dbReference type="ARBA" id="ARBA00023136"/>
    </source>
</evidence>
<feature type="region of interest" description="Disordered" evidence="3">
    <location>
        <begin position="1"/>
        <end position="25"/>
    </location>
</feature>
<name>A0A3A1UP66_9BACL</name>
<evidence type="ECO:0000256" key="4">
    <source>
        <dbReference type="SAM" id="Phobius"/>
    </source>
</evidence>
<organism evidence="5 6">
    <name type="scientific">Paenibacillus nanensis</name>
    <dbReference type="NCBI Taxonomy" id="393251"/>
    <lineage>
        <taxon>Bacteria</taxon>
        <taxon>Bacillati</taxon>
        <taxon>Bacillota</taxon>
        <taxon>Bacilli</taxon>
        <taxon>Bacillales</taxon>
        <taxon>Paenibacillaceae</taxon>
        <taxon>Paenibacillus</taxon>
    </lineage>
</organism>
<dbReference type="InterPro" id="IPR050768">
    <property type="entry name" value="UPF0353/GerABKA_families"/>
</dbReference>
<dbReference type="OrthoDB" id="1726708at2"/>
<dbReference type="Pfam" id="PF03323">
    <property type="entry name" value="GerA"/>
    <property type="match status" value="1"/>
</dbReference>
<feature type="compositionally biased region" description="Basic and acidic residues" evidence="3">
    <location>
        <begin position="1"/>
        <end position="14"/>
    </location>
</feature>
<reference evidence="5 6" key="1">
    <citation type="submission" date="2018-09" db="EMBL/GenBank/DDBJ databases">
        <title>Paenibacillus aracenensis nov. sp. isolated from a cave in southern Spain.</title>
        <authorList>
            <person name="Jurado V."/>
            <person name="Gutierrez-Patricio S."/>
            <person name="Gonzalez-Pimentel J.L."/>
            <person name="Miller A.Z."/>
            <person name="Laiz L."/>
            <person name="Saiz-Jimenez C."/>
        </authorList>
    </citation>
    <scope>NUCLEOTIDE SEQUENCE [LARGE SCALE GENOMIC DNA]</scope>
    <source>
        <strain evidence="5 6">DSM 22867</strain>
    </source>
</reference>
<dbReference type="Proteomes" id="UP000266482">
    <property type="component" value="Unassembled WGS sequence"/>
</dbReference>
<feature type="transmembrane region" description="Helical" evidence="4">
    <location>
        <begin position="408"/>
        <end position="426"/>
    </location>
</feature>